<feature type="domain" description="SnoaL-like" evidence="1">
    <location>
        <begin position="22"/>
        <end position="106"/>
    </location>
</feature>
<name>A0A6N4STL7_CYTH3</name>
<dbReference type="Proteomes" id="UP000001822">
    <property type="component" value="Chromosome"/>
</dbReference>
<dbReference type="InterPro" id="IPR037401">
    <property type="entry name" value="SnoaL-like"/>
</dbReference>
<reference evidence="2 3" key="1">
    <citation type="journal article" date="2007" name="Appl. Environ. Microbiol.">
        <title>Genome sequence of the cellulolytic gliding bacterium Cytophaga hutchinsonii.</title>
        <authorList>
            <person name="Xie G."/>
            <person name="Bruce D.C."/>
            <person name="Challacombe J.F."/>
            <person name="Chertkov O."/>
            <person name="Detter J.C."/>
            <person name="Gilna P."/>
            <person name="Han C.S."/>
            <person name="Lucas S."/>
            <person name="Misra M."/>
            <person name="Myers G.L."/>
            <person name="Richardson P."/>
            <person name="Tapia R."/>
            <person name="Thayer N."/>
            <person name="Thompson L.S."/>
            <person name="Brettin T.S."/>
            <person name="Henrissat B."/>
            <person name="Wilson D.B."/>
            <person name="McBride M.J."/>
        </authorList>
    </citation>
    <scope>NUCLEOTIDE SEQUENCE [LARGE SCALE GENOMIC DNA]</scope>
    <source>
        <strain evidence="3">ATCC 33406 / DSM 1761 / CIP 103989 / NBRC 15051 / NCIMB 9469 / D465</strain>
    </source>
</reference>
<keyword evidence="3" id="KW-1185">Reference proteome</keyword>
<dbReference type="KEGG" id="chu:CHU_2385"/>
<dbReference type="Pfam" id="PF12680">
    <property type="entry name" value="SnoaL_2"/>
    <property type="match status" value="1"/>
</dbReference>
<dbReference type="Gene3D" id="3.10.450.50">
    <property type="match status" value="1"/>
</dbReference>
<protein>
    <recommendedName>
        <fullName evidence="1">SnoaL-like domain-containing protein</fullName>
    </recommendedName>
</protein>
<evidence type="ECO:0000313" key="2">
    <source>
        <dbReference type="EMBL" id="ABG59642.1"/>
    </source>
</evidence>
<dbReference type="SUPFAM" id="SSF54427">
    <property type="entry name" value="NTF2-like"/>
    <property type="match status" value="1"/>
</dbReference>
<evidence type="ECO:0000313" key="3">
    <source>
        <dbReference type="Proteomes" id="UP000001822"/>
    </source>
</evidence>
<dbReference type="EMBL" id="CP000383">
    <property type="protein sequence ID" value="ABG59642.1"/>
    <property type="molecule type" value="Genomic_DNA"/>
</dbReference>
<dbReference type="RefSeq" id="WP_011585756.1">
    <property type="nucleotide sequence ID" value="NC_008255.1"/>
</dbReference>
<dbReference type="InterPro" id="IPR032710">
    <property type="entry name" value="NTF2-like_dom_sf"/>
</dbReference>
<sequence length="125" mass="13777">MYLLNTAKSNGEMEDKKIDKIVKQLIKATNQFDVKAALKLFSEDAVIDDVSVGEKFQHTAGIRTYIEKFFIGYNTVTKIESIEPVSSREAKVQVDFTGDFGHETGGLNITVNAAGLIIGIDAYLD</sequence>
<organism evidence="2 3">
    <name type="scientific">Cytophaga hutchinsonii (strain ATCC 33406 / DSM 1761 / CIP 103989 / NBRC 15051 / NCIMB 9469 / D465)</name>
    <dbReference type="NCBI Taxonomy" id="269798"/>
    <lineage>
        <taxon>Bacteria</taxon>
        <taxon>Pseudomonadati</taxon>
        <taxon>Bacteroidota</taxon>
        <taxon>Cytophagia</taxon>
        <taxon>Cytophagales</taxon>
        <taxon>Cytophagaceae</taxon>
        <taxon>Cytophaga</taxon>
    </lineage>
</organism>
<gene>
    <name evidence="2" type="ordered locus">CHU_2385</name>
</gene>
<accession>A0A6N4STL7</accession>
<evidence type="ECO:0000259" key="1">
    <source>
        <dbReference type="Pfam" id="PF12680"/>
    </source>
</evidence>
<dbReference type="AlphaFoldDB" id="A0A6N4STL7"/>
<proteinExistence type="predicted"/>